<keyword evidence="2" id="KW-1185">Reference proteome</keyword>
<comment type="caution">
    <text evidence="1">The sequence shown here is derived from an EMBL/GenBank/DDBJ whole genome shotgun (WGS) entry which is preliminary data.</text>
</comment>
<dbReference type="EMBL" id="BPQQ01000054">
    <property type="protein sequence ID" value="GJE02372.1"/>
    <property type="molecule type" value="Genomic_DNA"/>
</dbReference>
<evidence type="ECO:0008006" key="3">
    <source>
        <dbReference type="Google" id="ProtNLM"/>
    </source>
</evidence>
<protein>
    <recommendedName>
        <fullName evidence="3">Membrane or secreted protein</fullName>
    </recommendedName>
</protein>
<reference evidence="1" key="2">
    <citation type="submission" date="2021-08" db="EMBL/GenBank/DDBJ databases">
        <authorList>
            <person name="Tani A."/>
            <person name="Ola A."/>
            <person name="Ogura Y."/>
            <person name="Katsura K."/>
            <person name="Hayashi T."/>
        </authorList>
    </citation>
    <scope>NUCLEOTIDE SEQUENCE</scope>
    <source>
        <strain evidence="1">DSM 17168</strain>
    </source>
</reference>
<sequence>MNLKIIVLATVVVAGLGAAGFWAFMQAKTASAEAAYFRNDRPACLDCGKEY</sequence>
<dbReference type="Proteomes" id="UP001055153">
    <property type="component" value="Unassembled WGS sequence"/>
</dbReference>
<evidence type="ECO:0000313" key="2">
    <source>
        <dbReference type="Proteomes" id="UP001055153"/>
    </source>
</evidence>
<organism evidence="1 2">
    <name type="scientific">Methylobacterium isbiliense</name>
    <dbReference type="NCBI Taxonomy" id="315478"/>
    <lineage>
        <taxon>Bacteria</taxon>
        <taxon>Pseudomonadati</taxon>
        <taxon>Pseudomonadota</taxon>
        <taxon>Alphaproteobacteria</taxon>
        <taxon>Hyphomicrobiales</taxon>
        <taxon>Methylobacteriaceae</taxon>
        <taxon>Methylobacterium</taxon>
    </lineage>
</organism>
<evidence type="ECO:0000313" key="1">
    <source>
        <dbReference type="EMBL" id="GJE02372.1"/>
    </source>
</evidence>
<accession>A0ABQ4SGX1</accession>
<name>A0ABQ4SGX1_9HYPH</name>
<proteinExistence type="predicted"/>
<reference evidence="1" key="1">
    <citation type="journal article" date="2021" name="Front. Microbiol.">
        <title>Comprehensive Comparative Genomics and Phenotyping of Methylobacterium Species.</title>
        <authorList>
            <person name="Alessa O."/>
            <person name="Ogura Y."/>
            <person name="Fujitani Y."/>
            <person name="Takami H."/>
            <person name="Hayashi T."/>
            <person name="Sahin N."/>
            <person name="Tani A."/>
        </authorList>
    </citation>
    <scope>NUCLEOTIDE SEQUENCE</scope>
    <source>
        <strain evidence="1">DSM 17168</strain>
    </source>
</reference>
<dbReference type="RefSeq" id="WP_238238428.1">
    <property type="nucleotide sequence ID" value="NZ_BPQQ01000054.1"/>
</dbReference>
<gene>
    <name evidence="1" type="ORF">GMJLKIPL_4319</name>
</gene>